<keyword evidence="11" id="KW-1185">Reference proteome</keyword>
<gene>
    <name evidence="10" type="ORF">GCM10007924_20350</name>
</gene>
<sequence>MKTNDIVYIALFAALMAALGVFPPISIPALGGVPITAQSMGIMLAGGILGARRGALSIILFLVLVAVGLPLLSGGRGGLAAFAGPSAGFIYGWVICAFIIGLAIEAFWDRLNVFNVAATLTVAGIFLLYAIGIPWLAVVAGIPFEKAFFGSVAYIPGDAVKMVVATAVILTVKRSYPLINR</sequence>
<dbReference type="PANTHER" id="PTHR34295:SF4">
    <property type="entry name" value="BIOTIN TRANSPORTER BIOY-RELATED"/>
    <property type="match status" value="1"/>
</dbReference>
<feature type="transmembrane region" description="Helical" evidence="9">
    <location>
        <begin position="6"/>
        <end position="33"/>
    </location>
</feature>
<comment type="subcellular location">
    <subcellularLocation>
        <location evidence="1 8">Cell membrane</location>
        <topology evidence="1 8">Multi-pass membrane protein</topology>
    </subcellularLocation>
</comment>
<evidence type="ECO:0000256" key="1">
    <source>
        <dbReference type="ARBA" id="ARBA00004651"/>
    </source>
</evidence>
<evidence type="ECO:0000313" key="11">
    <source>
        <dbReference type="Proteomes" id="UP001161409"/>
    </source>
</evidence>
<evidence type="ECO:0000256" key="8">
    <source>
        <dbReference type="PIRNR" id="PIRNR016661"/>
    </source>
</evidence>
<feature type="transmembrane region" description="Helical" evidence="9">
    <location>
        <begin position="54"/>
        <end position="73"/>
    </location>
</feature>
<evidence type="ECO:0000256" key="3">
    <source>
        <dbReference type="ARBA" id="ARBA00022448"/>
    </source>
</evidence>
<evidence type="ECO:0000256" key="6">
    <source>
        <dbReference type="ARBA" id="ARBA00022989"/>
    </source>
</evidence>
<name>A0ABQ5U3U5_9PROT</name>
<keyword evidence="7 8" id="KW-0472">Membrane</keyword>
<evidence type="ECO:0000256" key="7">
    <source>
        <dbReference type="ARBA" id="ARBA00023136"/>
    </source>
</evidence>
<feature type="transmembrane region" description="Helical" evidence="9">
    <location>
        <begin position="148"/>
        <end position="172"/>
    </location>
</feature>
<dbReference type="EMBL" id="BSNF01000007">
    <property type="protein sequence ID" value="GLQ06814.1"/>
    <property type="molecule type" value="Genomic_DNA"/>
</dbReference>
<reference evidence="10" key="1">
    <citation type="journal article" date="2014" name="Int. J. Syst. Evol. Microbiol.">
        <title>Complete genome of a new Firmicutes species belonging to the dominant human colonic microbiota ('Ruminococcus bicirculans') reveals two chromosomes and a selective capacity to utilize plant glucans.</title>
        <authorList>
            <consortium name="NISC Comparative Sequencing Program"/>
            <person name="Wegmann U."/>
            <person name="Louis P."/>
            <person name="Goesmann A."/>
            <person name="Henrissat B."/>
            <person name="Duncan S.H."/>
            <person name="Flint H.J."/>
        </authorList>
    </citation>
    <scope>NUCLEOTIDE SEQUENCE</scope>
    <source>
        <strain evidence="10">NBRC 103408</strain>
    </source>
</reference>
<keyword evidence="3 8" id="KW-0813">Transport</keyword>
<keyword evidence="6 9" id="KW-1133">Transmembrane helix</keyword>
<dbReference type="PANTHER" id="PTHR34295">
    <property type="entry name" value="BIOTIN TRANSPORTER BIOY"/>
    <property type="match status" value="1"/>
</dbReference>
<dbReference type="Pfam" id="PF02632">
    <property type="entry name" value="BioY"/>
    <property type="match status" value="1"/>
</dbReference>
<dbReference type="PIRSF" id="PIRSF016661">
    <property type="entry name" value="BioY"/>
    <property type="match status" value="1"/>
</dbReference>
<dbReference type="Proteomes" id="UP001161409">
    <property type="component" value="Unassembled WGS sequence"/>
</dbReference>
<comment type="similarity">
    <text evidence="2 8">Belongs to the BioY family.</text>
</comment>
<evidence type="ECO:0000313" key="10">
    <source>
        <dbReference type="EMBL" id="GLQ06814.1"/>
    </source>
</evidence>
<keyword evidence="5 9" id="KW-0812">Transmembrane</keyword>
<feature type="transmembrane region" description="Helical" evidence="9">
    <location>
        <begin position="79"/>
        <end position="104"/>
    </location>
</feature>
<protein>
    <recommendedName>
        <fullName evidence="8">Biotin transporter</fullName>
    </recommendedName>
</protein>
<reference evidence="10" key="2">
    <citation type="submission" date="2023-01" db="EMBL/GenBank/DDBJ databases">
        <title>Draft genome sequence of Sneathiella chinensis strain NBRC 103408.</title>
        <authorList>
            <person name="Sun Q."/>
            <person name="Mori K."/>
        </authorList>
    </citation>
    <scope>NUCLEOTIDE SEQUENCE</scope>
    <source>
        <strain evidence="10">NBRC 103408</strain>
    </source>
</reference>
<proteinExistence type="inferred from homology"/>
<dbReference type="InterPro" id="IPR003784">
    <property type="entry name" value="BioY"/>
</dbReference>
<evidence type="ECO:0000256" key="9">
    <source>
        <dbReference type="SAM" id="Phobius"/>
    </source>
</evidence>
<evidence type="ECO:0000256" key="2">
    <source>
        <dbReference type="ARBA" id="ARBA00010692"/>
    </source>
</evidence>
<accession>A0ABQ5U3U5</accession>
<evidence type="ECO:0000256" key="5">
    <source>
        <dbReference type="ARBA" id="ARBA00022692"/>
    </source>
</evidence>
<dbReference type="Gene3D" id="1.10.1760.20">
    <property type="match status" value="1"/>
</dbReference>
<organism evidence="10 11">
    <name type="scientific">Sneathiella chinensis</name>
    <dbReference type="NCBI Taxonomy" id="349750"/>
    <lineage>
        <taxon>Bacteria</taxon>
        <taxon>Pseudomonadati</taxon>
        <taxon>Pseudomonadota</taxon>
        <taxon>Alphaproteobacteria</taxon>
        <taxon>Sneathiellales</taxon>
        <taxon>Sneathiellaceae</taxon>
        <taxon>Sneathiella</taxon>
    </lineage>
</organism>
<dbReference type="RefSeq" id="WP_169562101.1">
    <property type="nucleotide sequence ID" value="NZ_BSNF01000007.1"/>
</dbReference>
<feature type="transmembrane region" description="Helical" evidence="9">
    <location>
        <begin position="116"/>
        <end position="142"/>
    </location>
</feature>
<keyword evidence="4 8" id="KW-1003">Cell membrane</keyword>
<evidence type="ECO:0000256" key="4">
    <source>
        <dbReference type="ARBA" id="ARBA00022475"/>
    </source>
</evidence>
<comment type="caution">
    <text evidence="10">The sequence shown here is derived from an EMBL/GenBank/DDBJ whole genome shotgun (WGS) entry which is preliminary data.</text>
</comment>